<dbReference type="PROSITE" id="PS51257">
    <property type="entry name" value="PROKAR_LIPOPROTEIN"/>
    <property type="match status" value="1"/>
</dbReference>
<protein>
    <recommendedName>
        <fullName evidence="5">Lipoprotein</fullName>
    </recommendedName>
</protein>
<feature type="region of interest" description="Disordered" evidence="1">
    <location>
        <begin position="25"/>
        <end position="54"/>
    </location>
</feature>
<sequence length="204" mass="20900">MPRRPALPTATAALCALTALTACQSSPEAGRPNTTPTSTSPATSPTPSAPSTPTWSADELAAITAAKAQYLTARAAAGQALQKPEGVRSPVLEAAGNGGAWLQSILERLDFFTRNGLYQAGTSRIISTAPKSVDLSAEQPTVVLGTCIDGTGVQMRYRSTGKPVPVASTVGGGKHGVSARLVYAANAAGKKMWFLIEEKSAGTC</sequence>
<evidence type="ECO:0000313" key="4">
    <source>
        <dbReference type="Proteomes" id="UP000305836"/>
    </source>
</evidence>
<keyword evidence="2" id="KW-0732">Signal</keyword>
<dbReference type="AlphaFoldDB" id="A0A4U3M4M3"/>
<comment type="caution">
    <text evidence="3">The sequence shown here is derived from an EMBL/GenBank/DDBJ whole genome shotgun (WGS) entry which is preliminary data.</text>
</comment>
<reference evidence="3 4" key="1">
    <citation type="submission" date="2019-04" db="EMBL/GenBank/DDBJ databases">
        <title>Kribbella sp. NEAU-THZ 27 nov., a novel actinomycete isolated from soil.</title>
        <authorList>
            <person name="Duan L."/>
        </authorList>
    </citation>
    <scope>NUCLEOTIDE SEQUENCE [LARGE SCALE GENOMIC DNA]</scope>
    <source>
        <strain evidence="4">NEAU-THZ27</strain>
    </source>
</reference>
<evidence type="ECO:0008006" key="5">
    <source>
        <dbReference type="Google" id="ProtNLM"/>
    </source>
</evidence>
<feature type="signal peptide" evidence="2">
    <location>
        <begin position="1"/>
        <end position="21"/>
    </location>
</feature>
<evidence type="ECO:0000256" key="2">
    <source>
        <dbReference type="SAM" id="SignalP"/>
    </source>
</evidence>
<dbReference type="Proteomes" id="UP000305836">
    <property type="component" value="Unassembled WGS sequence"/>
</dbReference>
<gene>
    <name evidence="3" type="ORF">FDA38_10605</name>
</gene>
<accession>A0A4U3M4M3</accession>
<dbReference type="EMBL" id="SZPZ01000001">
    <property type="protein sequence ID" value="TKK83152.1"/>
    <property type="molecule type" value="Genomic_DNA"/>
</dbReference>
<feature type="compositionally biased region" description="Low complexity" evidence="1">
    <location>
        <begin position="34"/>
        <end position="54"/>
    </location>
</feature>
<feature type="chain" id="PRO_5038479803" description="Lipoprotein" evidence="2">
    <location>
        <begin position="22"/>
        <end position="204"/>
    </location>
</feature>
<keyword evidence="4" id="KW-1185">Reference proteome</keyword>
<evidence type="ECO:0000256" key="1">
    <source>
        <dbReference type="SAM" id="MobiDB-lite"/>
    </source>
</evidence>
<organism evidence="3 4">
    <name type="scientific">Kribbella jiaozuonensis</name>
    <dbReference type="NCBI Taxonomy" id="2575441"/>
    <lineage>
        <taxon>Bacteria</taxon>
        <taxon>Bacillati</taxon>
        <taxon>Actinomycetota</taxon>
        <taxon>Actinomycetes</taxon>
        <taxon>Propionibacteriales</taxon>
        <taxon>Kribbellaceae</taxon>
        <taxon>Kribbella</taxon>
    </lineage>
</organism>
<dbReference type="OrthoDB" id="3831131at2"/>
<evidence type="ECO:0000313" key="3">
    <source>
        <dbReference type="EMBL" id="TKK83152.1"/>
    </source>
</evidence>
<name>A0A4U3M4M3_9ACTN</name>
<proteinExistence type="predicted"/>
<dbReference type="RefSeq" id="WP_137253837.1">
    <property type="nucleotide sequence ID" value="NZ_JBHSPQ010000001.1"/>
</dbReference>